<name>A0A2T0UEE2_9ACTN</name>
<protein>
    <submittedName>
        <fullName evidence="2">GNAT family N-acetyltransferase</fullName>
    </submittedName>
    <submittedName>
        <fullName evidence="3">N-acetylglutamate synthase-like GNAT family acetyltransferase</fullName>
    </submittedName>
</protein>
<dbReference type="EMBL" id="PVTJ01000010">
    <property type="protein sequence ID" value="PRY56218.1"/>
    <property type="molecule type" value="Genomic_DNA"/>
</dbReference>
<keyword evidence="4" id="KW-1185">Reference proteome</keyword>
<dbReference type="InterPro" id="IPR053144">
    <property type="entry name" value="Acetyltransferase_Butenolide"/>
</dbReference>
<dbReference type="InterPro" id="IPR000182">
    <property type="entry name" value="GNAT_dom"/>
</dbReference>
<comment type="caution">
    <text evidence="3">The sequence shown here is derived from an EMBL/GenBank/DDBJ whole genome shotgun (WGS) entry which is preliminary data.</text>
</comment>
<sequence>MGSEAYEISTDPDRLDRDWVHQVISTDTYWAKGRTREDMDRAIDHSLPYGVYGPGGQVAFGRLVTDRTYFAWLSDVFVDRSVRGQGISKLLMTRIVADAEEMGLKRILLATGDAQGLYRQFGFDDIGDDYSWMYRVWDARP</sequence>
<feature type="domain" description="N-acetyltransferase" evidence="1">
    <location>
        <begin position="6"/>
        <end position="141"/>
    </location>
</feature>
<dbReference type="RefSeq" id="WP_106366117.1">
    <property type="nucleotide sequence ID" value="NZ_PVTJ01000010.1"/>
</dbReference>
<dbReference type="SUPFAM" id="SSF55729">
    <property type="entry name" value="Acyl-CoA N-acyltransferases (Nat)"/>
    <property type="match status" value="1"/>
</dbReference>
<dbReference type="Gene3D" id="3.40.630.30">
    <property type="match status" value="1"/>
</dbReference>
<evidence type="ECO:0000313" key="2">
    <source>
        <dbReference type="EMBL" id="NUQ87459.1"/>
    </source>
</evidence>
<dbReference type="PROSITE" id="PS51186">
    <property type="entry name" value="GNAT"/>
    <property type="match status" value="1"/>
</dbReference>
<evidence type="ECO:0000313" key="4">
    <source>
        <dbReference type="Proteomes" id="UP000238176"/>
    </source>
</evidence>
<dbReference type="Pfam" id="PF00583">
    <property type="entry name" value="Acetyltransf_1"/>
    <property type="match status" value="1"/>
</dbReference>
<evidence type="ECO:0000313" key="3">
    <source>
        <dbReference type="EMBL" id="PRY56218.1"/>
    </source>
</evidence>
<evidence type="ECO:0000259" key="1">
    <source>
        <dbReference type="PROSITE" id="PS51186"/>
    </source>
</evidence>
<reference evidence="3 4" key="1">
    <citation type="submission" date="2018-03" db="EMBL/GenBank/DDBJ databases">
        <title>Genomic Encyclopedia of Type Strains, Phase III (KMG-III): the genomes of soil and plant-associated and newly described type strains.</title>
        <authorList>
            <person name="Whitman W."/>
        </authorList>
    </citation>
    <scope>NUCLEOTIDE SEQUENCE [LARGE SCALE GENOMIC DNA]</scope>
    <source>
        <strain evidence="3 4">CGMCC 4.7067</strain>
    </source>
</reference>
<reference evidence="2 5" key="2">
    <citation type="submission" date="2020-05" db="EMBL/GenBank/DDBJ databases">
        <title>DNA-SIP metagenomic assembled genomes.</title>
        <authorList>
            <person name="Yu J."/>
        </authorList>
    </citation>
    <scope>NUCLEOTIDE SEQUENCE [LARGE SCALE GENOMIC DNA]</scope>
    <source>
        <strain evidence="2">Bin5.27</strain>
    </source>
</reference>
<evidence type="ECO:0000313" key="5">
    <source>
        <dbReference type="Proteomes" id="UP000574690"/>
    </source>
</evidence>
<organism evidence="3 4">
    <name type="scientific">Glycomyces artemisiae</name>
    <dbReference type="NCBI Taxonomy" id="1076443"/>
    <lineage>
        <taxon>Bacteria</taxon>
        <taxon>Bacillati</taxon>
        <taxon>Actinomycetota</taxon>
        <taxon>Actinomycetes</taxon>
        <taxon>Glycomycetales</taxon>
        <taxon>Glycomycetaceae</taxon>
        <taxon>Glycomyces</taxon>
    </lineage>
</organism>
<dbReference type="GO" id="GO:0016747">
    <property type="term" value="F:acyltransferase activity, transferring groups other than amino-acyl groups"/>
    <property type="evidence" value="ECO:0007669"/>
    <property type="project" value="InterPro"/>
</dbReference>
<gene>
    <name evidence="3" type="ORF">B0I28_110100</name>
    <name evidence="2" type="ORF">HOQ43_03215</name>
</gene>
<dbReference type="Proteomes" id="UP000574690">
    <property type="component" value="Unassembled WGS sequence"/>
</dbReference>
<dbReference type="PANTHER" id="PTHR43233">
    <property type="entry name" value="FAMILY N-ACETYLTRANSFERASE, PUTATIVE (AFU_ORTHOLOGUE AFUA_6G03350)-RELATED"/>
    <property type="match status" value="1"/>
</dbReference>
<dbReference type="InterPro" id="IPR016181">
    <property type="entry name" value="Acyl_CoA_acyltransferase"/>
</dbReference>
<proteinExistence type="predicted"/>
<dbReference type="CDD" id="cd04301">
    <property type="entry name" value="NAT_SF"/>
    <property type="match status" value="1"/>
</dbReference>
<dbReference type="EMBL" id="JABFXE010000138">
    <property type="protein sequence ID" value="NUQ87459.1"/>
    <property type="molecule type" value="Genomic_DNA"/>
</dbReference>
<accession>A0A2T0UEE2</accession>
<dbReference type="OrthoDB" id="3216107at2"/>
<keyword evidence="3" id="KW-0808">Transferase</keyword>
<dbReference type="AlphaFoldDB" id="A0A2T0UEE2"/>
<dbReference type="PANTHER" id="PTHR43233:SF1">
    <property type="entry name" value="FAMILY N-ACETYLTRANSFERASE, PUTATIVE (AFU_ORTHOLOGUE AFUA_6G03350)-RELATED"/>
    <property type="match status" value="1"/>
</dbReference>
<dbReference type="Proteomes" id="UP000238176">
    <property type="component" value="Unassembled WGS sequence"/>
</dbReference>